<keyword evidence="4 9" id="KW-0678">Repressor</keyword>
<dbReference type="PANTHER" id="PTHR48249:SF3">
    <property type="entry name" value="MEDIATOR OF RNA POLYMERASE II TRANSCRIPTION SUBUNIT 13"/>
    <property type="match status" value="1"/>
</dbReference>
<evidence type="ECO:0000313" key="15">
    <source>
        <dbReference type="RefSeq" id="XP_065664180.1"/>
    </source>
</evidence>
<evidence type="ECO:0000256" key="4">
    <source>
        <dbReference type="ARBA" id="ARBA00022491"/>
    </source>
</evidence>
<evidence type="ECO:0000256" key="2">
    <source>
        <dbReference type="ARBA" id="ARBA00009354"/>
    </source>
</evidence>
<proteinExistence type="inferred from homology"/>
<dbReference type="GeneID" id="101236610"/>
<dbReference type="Pfam" id="PF11597">
    <property type="entry name" value="Med13_N"/>
    <property type="match status" value="1"/>
</dbReference>
<evidence type="ECO:0000256" key="8">
    <source>
        <dbReference type="ARBA" id="ARBA00023242"/>
    </source>
</evidence>
<name>A0ABM4CQT1_HYDVU</name>
<reference evidence="15" key="1">
    <citation type="submission" date="2025-08" db="UniProtKB">
        <authorList>
            <consortium name="RefSeq"/>
        </authorList>
    </citation>
    <scope>IDENTIFICATION</scope>
</reference>
<dbReference type="PANTHER" id="PTHR48249">
    <property type="entry name" value="MEDIATOR OF RNA POLYMERASE II TRANSCRIPTION SUBUNIT 13"/>
    <property type="match status" value="1"/>
</dbReference>
<dbReference type="InterPro" id="IPR051139">
    <property type="entry name" value="Mediator_complx_sub13"/>
</dbReference>
<dbReference type="InterPro" id="IPR041285">
    <property type="entry name" value="MID_MedPIWI"/>
</dbReference>
<keyword evidence="14" id="KW-1185">Reference proteome</keyword>
<evidence type="ECO:0000259" key="12">
    <source>
        <dbReference type="Pfam" id="PF11597"/>
    </source>
</evidence>
<evidence type="ECO:0000256" key="1">
    <source>
        <dbReference type="ARBA" id="ARBA00004123"/>
    </source>
</evidence>
<sequence length="1729" mass="194531">MNKLKSPENVDFLADCSTNVFFLTDLRGLRWKRYTCSCKNVTSITDDPILSAYSTALHTDILCVWQRVAVHGVSVDSVGAHLLKCPKELILFWSGEKPNLNDTLSSNLQEVGYGAYEDGLSEEILELFFRSLHNMIEKYLTENEFVRLGKWFVSPLKNDANNNSSVFSSLAFSFSLFLHGETSVVASINVQEKTSIRHLSAKDLHMSTLPMSSESHVLLAPYGLNAQLTGHNLGESDTGSLKILEEWQRFFPSVPALSTFGQPNVVEVVLGDIKMLYPAKLVLIPSSSLSGNNAKHTQEKYDHISATSIIKNIWKMTQVKQSQQTWNFNENNVYTNCKCMAATNVQQSSNDNRMMFSNTTKLTSTQSVKDSKGASIFHYRKQKDISFIKERLTPLLSCHVANSSTAKFTAPDTVLEKNISSNCKNEKNVKKGSSPSCVNKTNCDTFPSKPWRISNNLKPFSFKLPTSLNKPVITLSPLDARVINEQDNKVTQSPISIDLPVAESDKTENNTKIKNEHSDHSEPFVCKNVKVETIEPSKRGPGRPRGRQNSLQLVASNFQSSEDEMISPSGNRSSSRSAKRQENMNSPTIDCVNKSKKTKVTGRGELKTPGTPNDNQIFNFSSIKTLPSPLTPSTHFSPSIKTKNLMSTKDLMPISDDLDHLFDEEDDEEKKFSALNPICDPNIISTDGSRLITSGGITTIAGLTQQDLVQMYPTPPSHESHNLSLSPIVSNELSGSCMTILSPDKRHTKLITENDQLEITIEPPRFKWNSPSFFIPKICFEPISELYLPVSLPSQNLKSLSDKYIKYKSTLNFQSPPVLSRCSDEVLSSVNFSPHQQRAEVLPNQKSIALNFKQDQSLVVILTLFDSFLNWTLSDYLSNSSIQNVTYELYKTYQSVTWNSEINTDLYSNIVPSNKISNEDINDKTVDFSVDLIKILLKKFSSTISICHMLTTISQYYSNCDEVKTSSECSVLLRKNLVKRLISLIEYGLQKSVRKPLWDTTKTEGLLCFKKLYQMSSKSSLQSMSSKSPLLFNYDNETISISPDASRHWQVMYLEPFGGQRNIAYIVALPENDFIVDSAKRFFKELSSIYETLNLGSHSPIIKDLRDGMLRIKQKDYSKFSAVTVDEWFEGDARAQLKFVAQFCKHQLGPYLASLSLDSSLYINKFDNDKNNLSNCGKQNLVSLSGGQSTTINSSTATATVYDDLPVVECEMAIPSIVVYMVDPFHNNSISKDTNLCSYIGFLRSFLEMTSQLNSKLKVNIILQIIPLEQLLQVNSIARKHDTKGSYCAELKRLALNVYSQCRSNPTSDVFKNQKCMTGFGILNARESLIRRRQVENILPTQIYHPAYVLADPMKYVKSDSLISSTPSSSHENILYCCYCLSLDNKWLIVMCTDKIGQLSETTLIKTLHSNKKKDLMWNIILRKLWDFINSVVSFSVCSWRIVLSRYGDVCHTELKEMNNLVQKEIHNLISRPASPHTDVCVRCSTDDSKRGKCVFKSISFCTTKVDRYIRLMLFKKIRNIDSAYSRIYIIPSSNGQKQTLGTNINDSFSTDRKNRLFNDYDENHTFMPLISSPADASLFSTSPQSEFSKMNTLGLSPPNIIAGHNLPFFSPLGQVSNSYISPNKHSNKLCNQLASGFLLSGSSDDKLKSTEPSVLRSDLLIHESSSAIDLTHPLDSKNYFEVLRFILERFDNLSWLTINPATGKRESSFPVHVKNVENCRKILACFTC</sequence>
<evidence type="ECO:0000256" key="10">
    <source>
        <dbReference type="SAM" id="MobiDB-lite"/>
    </source>
</evidence>
<feature type="domain" description="Mediator complex subunit Med13 C-terminal" evidence="11">
    <location>
        <begin position="1344"/>
        <end position="1715"/>
    </location>
</feature>
<keyword evidence="7 9" id="KW-0804">Transcription</keyword>
<evidence type="ECO:0000256" key="5">
    <source>
        <dbReference type="ARBA" id="ARBA00023015"/>
    </source>
</evidence>
<evidence type="ECO:0000256" key="6">
    <source>
        <dbReference type="ARBA" id="ARBA00023159"/>
    </source>
</evidence>
<evidence type="ECO:0000259" key="13">
    <source>
        <dbReference type="Pfam" id="PF18296"/>
    </source>
</evidence>
<dbReference type="Proteomes" id="UP001652625">
    <property type="component" value="Chromosome 10"/>
</dbReference>
<evidence type="ECO:0000256" key="9">
    <source>
        <dbReference type="RuleBase" id="RU364134"/>
    </source>
</evidence>
<evidence type="ECO:0000259" key="11">
    <source>
        <dbReference type="Pfam" id="PF06333"/>
    </source>
</evidence>
<dbReference type="InterPro" id="IPR021643">
    <property type="entry name" value="Mediator_Med13_N"/>
</dbReference>
<feature type="region of interest" description="Disordered" evidence="10">
    <location>
        <begin position="494"/>
        <end position="523"/>
    </location>
</feature>
<organism evidence="14 15">
    <name type="scientific">Hydra vulgaris</name>
    <name type="common">Hydra</name>
    <name type="synonym">Hydra attenuata</name>
    <dbReference type="NCBI Taxonomy" id="6087"/>
    <lineage>
        <taxon>Eukaryota</taxon>
        <taxon>Metazoa</taxon>
        <taxon>Cnidaria</taxon>
        <taxon>Hydrozoa</taxon>
        <taxon>Hydroidolina</taxon>
        <taxon>Anthoathecata</taxon>
        <taxon>Aplanulata</taxon>
        <taxon>Hydridae</taxon>
        <taxon>Hydra</taxon>
    </lineage>
</organism>
<comment type="function">
    <text evidence="9">Component of the Mediator complex, a coactivator involved in regulated transcription of nearly all RNA polymerase II-dependent genes. Mediator functions as a bridge to convey information from gene-specific regulatory proteins to the basal RNA polymerase II transcription machinery. Mediator is recruited to promoters by direct interactions with regulatory proteins and serves as a scaffold for the assembly of a functional preinitiation complex with RNA polymerase II and the general transcription factors.</text>
</comment>
<comment type="similarity">
    <text evidence="2 9">Belongs to the Mediator complex subunit 13 family.</text>
</comment>
<evidence type="ECO:0000256" key="3">
    <source>
        <dbReference type="ARBA" id="ARBA00019618"/>
    </source>
</evidence>
<keyword evidence="6 9" id="KW-0010">Activator</keyword>
<accession>A0ABM4CQT1</accession>
<keyword evidence="5 9" id="KW-0805">Transcription regulation</keyword>
<dbReference type="RefSeq" id="XP_065664180.1">
    <property type="nucleotide sequence ID" value="XM_065808108.1"/>
</dbReference>
<protein>
    <recommendedName>
        <fullName evidence="3 9">Mediator of RNA polymerase II transcription subunit 13</fullName>
    </recommendedName>
</protein>
<feature type="domain" description="MID" evidence="13">
    <location>
        <begin position="1061"/>
        <end position="1303"/>
    </location>
</feature>
<keyword evidence="8 9" id="KW-0539">Nucleus</keyword>
<dbReference type="Pfam" id="PF18296">
    <property type="entry name" value="MID_MedPIWI"/>
    <property type="match status" value="1"/>
</dbReference>
<dbReference type="Pfam" id="PF06333">
    <property type="entry name" value="Med13_C"/>
    <property type="match status" value="1"/>
</dbReference>
<comment type="subunit">
    <text evidence="9">Component of the Mediator complex.</text>
</comment>
<feature type="compositionally biased region" description="Basic and acidic residues" evidence="10">
    <location>
        <begin position="503"/>
        <end position="522"/>
    </location>
</feature>
<feature type="domain" description="Mediator complex subunit Med13 N-terminal" evidence="12">
    <location>
        <begin position="11"/>
        <end position="237"/>
    </location>
</feature>
<feature type="region of interest" description="Disordered" evidence="10">
    <location>
        <begin position="558"/>
        <end position="615"/>
    </location>
</feature>
<gene>
    <name evidence="15" type="primary">LOC101236610</name>
</gene>
<evidence type="ECO:0000313" key="14">
    <source>
        <dbReference type="Proteomes" id="UP001652625"/>
    </source>
</evidence>
<feature type="compositionally biased region" description="Low complexity" evidence="10">
    <location>
        <begin position="567"/>
        <end position="576"/>
    </location>
</feature>
<evidence type="ECO:0000256" key="7">
    <source>
        <dbReference type="ARBA" id="ARBA00023163"/>
    </source>
</evidence>
<comment type="subcellular location">
    <subcellularLocation>
        <location evidence="1 9">Nucleus</location>
    </subcellularLocation>
</comment>
<dbReference type="InterPro" id="IPR009401">
    <property type="entry name" value="Med13_C"/>
</dbReference>